<feature type="compositionally biased region" description="Polar residues" evidence="1">
    <location>
        <begin position="229"/>
        <end position="248"/>
    </location>
</feature>
<proteinExistence type="predicted"/>
<gene>
    <name evidence="6" type="ORF">UFOVP1114_14</name>
    <name evidence="7" type="ORF">UFOVP1386_14</name>
    <name evidence="8" type="ORF">UFOVP1479_33</name>
    <name evidence="9" type="ORF">UFOVP1564_35</name>
    <name evidence="3" type="ORF">UFOVP310_35</name>
    <name evidence="4" type="ORF">UFOVP619_13</name>
    <name evidence="5" type="ORF">UFOVP947_36</name>
</gene>
<feature type="domain" description="Phage-like element PBSX protein XkdF" evidence="2">
    <location>
        <begin position="269"/>
        <end position="395"/>
    </location>
</feature>
<evidence type="ECO:0000313" key="3">
    <source>
        <dbReference type="EMBL" id="CAB4136856.1"/>
    </source>
</evidence>
<sequence>MKIVELLIDENESLAGGDAIALVEHPAHEADFYAFSADNLLFKDDNNTVVLSEEESDKLLLEFEKVGESHRGFLSKGYVVKDIKAIGNVNVNLLKETFGSISVGRSYSPDSNKMGRSLLDYEDGGGKYKVRFRYVNRPGRPAILPTSRKFCKKMMDYDRVYSFEQIDNTIKNGFQDLYPGTWGDCFFKFGGPNCGHIWIMVTYQEVFNGNEKELKTISTENRGKKAQEAGSNMNERTLLNPKPSTRRNAGVGQFSQEVSFKPLDKKLFKEDQDKKQLLAGPILIPDKLIFRREPITGGEYYVFFSKDTTEKIAYKYMKDKNVSNANIEHNPKEALKNTTLVESWLITDPENDKSTQYGYTLPVGTWFGIVRIEDKSEYEKYVESGIVKGFSLEGYFSSKLVQFLDTKLSYDEYILEEIVKLLND</sequence>
<organism evidence="5">
    <name type="scientific">uncultured Caudovirales phage</name>
    <dbReference type="NCBI Taxonomy" id="2100421"/>
    <lineage>
        <taxon>Viruses</taxon>
        <taxon>Duplodnaviria</taxon>
        <taxon>Heunggongvirae</taxon>
        <taxon>Uroviricota</taxon>
        <taxon>Caudoviricetes</taxon>
        <taxon>Peduoviridae</taxon>
        <taxon>Maltschvirus</taxon>
        <taxon>Maltschvirus maltsch</taxon>
    </lineage>
</organism>
<evidence type="ECO:0000313" key="5">
    <source>
        <dbReference type="EMBL" id="CAB4173166.1"/>
    </source>
</evidence>
<dbReference type="EMBL" id="LR796895">
    <property type="protein sequence ID" value="CAB4173166.1"/>
    <property type="molecule type" value="Genomic_DNA"/>
</dbReference>
<protein>
    <submittedName>
        <fullName evidence="5">Phage-like element PBSX protein, XkdF</fullName>
    </submittedName>
</protein>
<name>A0A6J5PSY8_9CAUD</name>
<evidence type="ECO:0000313" key="9">
    <source>
        <dbReference type="EMBL" id="CAB5230070.1"/>
    </source>
</evidence>
<feature type="region of interest" description="Disordered" evidence="1">
    <location>
        <begin position="220"/>
        <end position="248"/>
    </location>
</feature>
<dbReference type="EMBL" id="LR796325">
    <property type="protein sequence ID" value="CAB4136856.1"/>
    <property type="molecule type" value="Genomic_DNA"/>
</dbReference>
<dbReference type="EMBL" id="LR797427">
    <property type="protein sequence ID" value="CAB4215526.1"/>
    <property type="molecule type" value="Genomic_DNA"/>
</dbReference>
<reference evidence="5" key="1">
    <citation type="submission" date="2020-05" db="EMBL/GenBank/DDBJ databases">
        <authorList>
            <person name="Chiriac C."/>
            <person name="Salcher M."/>
            <person name="Ghai R."/>
            <person name="Kavagutti S V."/>
        </authorList>
    </citation>
    <scope>NUCLEOTIDE SEQUENCE</scope>
</reference>
<accession>A0A6J5PSY8</accession>
<dbReference type="InterPro" id="IPR027924">
    <property type="entry name" value="XkdF"/>
</dbReference>
<evidence type="ECO:0000313" key="7">
    <source>
        <dbReference type="EMBL" id="CAB4204020.1"/>
    </source>
</evidence>
<evidence type="ECO:0000313" key="4">
    <source>
        <dbReference type="EMBL" id="CAB4152333.1"/>
    </source>
</evidence>
<evidence type="ECO:0000313" key="6">
    <source>
        <dbReference type="EMBL" id="CAB4184513.1"/>
    </source>
</evidence>
<evidence type="ECO:0000313" key="8">
    <source>
        <dbReference type="EMBL" id="CAB4215526.1"/>
    </source>
</evidence>
<dbReference type="EMBL" id="LR798416">
    <property type="protein sequence ID" value="CAB5230070.1"/>
    <property type="molecule type" value="Genomic_DNA"/>
</dbReference>
<dbReference type="EMBL" id="LR797340">
    <property type="protein sequence ID" value="CAB4204020.1"/>
    <property type="molecule type" value="Genomic_DNA"/>
</dbReference>
<dbReference type="EMBL" id="LR797070">
    <property type="protein sequence ID" value="CAB4184513.1"/>
    <property type="molecule type" value="Genomic_DNA"/>
</dbReference>
<dbReference type="Pfam" id="PF14550">
    <property type="entry name" value="Peptidase_S78_2"/>
    <property type="match status" value="1"/>
</dbReference>
<evidence type="ECO:0000256" key="1">
    <source>
        <dbReference type="SAM" id="MobiDB-lite"/>
    </source>
</evidence>
<evidence type="ECO:0000259" key="2">
    <source>
        <dbReference type="Pfam" id="PF14550"/>
    </source>
</evidence>
<dbReference type="EMBL" id="LR796589">
    <property type="protein sequence ID" value="CAB4152333.1"/>
    <property type="molecule type" value="Genomic_DNA"/>
</dbReference>